<protein>
    <submittedName>
        <fullName evidence="2">FBA_2 domain-containing protein</fullName>
    </submittedName>
</protein>
<sequence>MFVDQLEFSEFMDLSLMSPAIQRAARRREVAEFKWLIMSPGHFVIHITELDPLKPKLIFKLSSDAVKRVTRHRNTFTLKCGPGLVEKYLGFWDLSKTLLMVLEPRKYHFEGNYYLDFVFDFTKNFETFTMSNANLTLNQAKKILESIDVNVFRLENISFEGRRPRKLNLKHKNMFINVYKWFRFEWYLDMKCQKMTIENDVSLNDLLLFVKSWIDGNLENLEQCSFNMIEHIGGNSIIRDNFIEDLRKIVTVVRSDFLINIQRLDGKRASMETCLLQCHHIVQDYF</sequence>
<proteinExistence type="predicted"/>
<keyword evidence="1" id="KW-1185">Reference proteome</keyword>
<evidence type="ECO:0000313" key="2">
    <source>
        <dbReference type="WBParaSite" id="Csp11.Scaffold629.g11706.t1"/>
    </source>
</evidence>
<dbReference type="Proteomes" id="UP000095282">
    <property type="component" value="Unplaced"/>
</dbReference>
<reference evidence="2" key="1">
    <citation type="submission" date="2016-11" db="UniProtKB">
        <authorList>
            <consortium name="WormBaseParasite"/>
        </authorList>
    </citation>
    <scope>IDENTIFICATION</scope>
</reference>
<dbReference type="WBParaSite" id="Csp11.Scaffold629.g11706.t1">
    <property type="protein sequence ID" value="Csp11.Scaffold629.g11706.t1"/>
    <property type="gene ID" value="Csp11.Scaffold629.g11706"/>
</dbReference>
<dbReference type="STRING" id="1561998.A0A1I7TTS9"/>
<accession>A0A1I7TTS9</accession>
<evidence type="ECO:0000313" key="1">
    <source>
        <dbReference type="Proteomes" id="UP000095282"/>
    </source>
</evidence>
<dbReference type="AlphaFoldDB" id="A0A1I7TTS9"/>
<organism evidence="1 2">
    <name type="scientific">Caenorhabditis tropicalis</name>
    <dbReference type="NCBI Taxonomy" id="1561998"/>
    <lineage>
        <taxon>Eukaryota</taxon>
        <taxon>Metazoa</taxon>
        <taxon>Ecdysozoa</taxon>
        <taxon>Nematoda</taxon>
        <taxon>Chromadorea</taxon>
        <taxon>Rhabditida</taxon>
        <taxon>Rhabditina</taxon>
        <taxon>Rhabditomorpha</taxon>
        <taxon>Rhabditoidea</taxon>
        <taxon>Rhabditidae</taxon>
        <taxon>Peloderinae</taxon>
        <taxon>Caenorhabditis</taxon>
    </lineage>
</organism>
<name>A0A1I7TTS9_9PELO</name>